<dbReference type="Gene3D" id="3.40.50.300">
    <property type="entry name" value="P-loop containing nucleotide triphosphate hydrolases"/>
    <property type="match status" value="1"/>
</dbReference>
<dbReference type="Proteomes" id="UP001597280">
    <property type="component" value="Unassembled WGS sequence"/>
</dbReference>
<name>A0ABW4PXN4_9MICO</name>
<feature type="region of interest" description="Disordered" evidence="1">
    <location>
        <begin position="1"/>
        <end position="58"/>
    </location>
</feature>
<feature type="domain" description="CobW C-terminal" evidence="2">
    <location>
        <begin position="296"/>
        <end position="387"/>
    </location>
</feature>
<dbReference type="InterPro" id="IPR027417">
    <property type="entry name" value="P-loop_NTPase"/>
</dbReference>
<feature type="region of interest" description="Disordered" evidence="1">
    <location>
        <begin position="281"/>
        <end position="300"/>
    </location>
</feature>
<protein>
    <submittedName>
        <fullName evidence="3">GTP-binding protein</fullName>
    </submittedName>
</protein>
<dbReference type="InterPro" id="IPR051927">
    <property type="entry name" value="Zn_Chap_cDPG_Synth"/>
</dbReference>
<organism evidence="3 4">
    <name type="scientific">Brachybacterium rhamnosum</name>
    <dbReference type="NCBI Taxonomy" id="173361"/>
    <lineage>
        <taxon>Bacteria</taxon>
        <taxon>Bacillati</taxon>
        <taxon>Actinomycetota</taxon>
        <taxon>Actinomycetes</taxon>
        <taxon>Micrococcales</taxon>
        <taxon>Dermabacteraceae</taxon>
        <taxon>Brachybacterium</taxon>
    </lineage>
</organism>
<dbReference type="SUPFAM" id="SSF90002">
    <property type="entry name" value="Hypothetical protein YjiA, C-terminal domain"/>
    <property type="match status" value="1"/>
</dbReference>
<feature type="compositionally biased region" description="Basic and acidic residues" evidence="1">
    <location>
        <begin position="1"/>
        <end position="13"/>
    </location>
</feature>
<dbReference type="SMART" id="SM00833">
    <property type="entry name" value="CobW_C"/>
    <property type="match status" value="1"/>
</dbReference>
<dbReference type="PANTHER" id="PTHR43603:SF1">
    <property type="entry name" value="ZINC-REGULATED GTPASE METALLOPROTEIN ACTIVATOR 1"/>
    <property type="match status" value="1"/>
</dbReference>
<proteinExistence type="predicted"/>
<keyword evidence="4" id="KW-1185">Reference proteome</keyword>
<dbReference type="RefSeq" id="WP_343903583.1">
    <property type="nucleotide sequence ID" value="NZ_BAAAIS010000002.1"/>
</dbReference>
<feature type="compositionally biased region" description="Basic and acidic residues" evidence="1">
    <location>
        <begin position="24"/>
        <end position="35"/>
    </location>
</feature>
<evidence type="ECO:0000313" key="4">
    <source>
        <dbReference type="Proteomes" id="UP001597280"/>
    </source>
</evidence>
<dbReference type="EMBL" id="JBHUFL010000002">
    <property type="protein sequence ID" value="MFD1834168.1"/>
    <property type="molecule type" value="Genomic_DNA"/>
</dbReference>
<reference evidence="4" key="1">
    <citation type="journal article" date="2019" name="Int. J. Syst. Evol. Microbiol.">
        <title>The Global Catalogue of Microorganisms (GCM) 10K type strain sequencing project: providing services to taxonomists for standard genome sequencing and annotation.</title>
        <authorList>
            <consortium name="The Broad Institute Genomics Platform"/>
            <consortium name="The Broad Institute Genome Sequencing Center for Infectious Disease"/>
            <person name="Wu L."/>
            <person name="Ma J."/>
        </authorList>
    </citation>
    <scope>NUCLEOTIDE SEQUENCE [LARGE SCALE GENOMIC DNA]</scope>
    <source>
        <strain evidence="4">JCM 11650</strain>
    </source>
</reference>
<gene>
    <name evidence="3" type="ORF">ACFSDA_03675</name>
</gene>
<accession>A0ABW4PXN4</accession>
<comment type="caution">
    <text evidence="3">The sequence shown here is derived from an EMBL/GenBank/DDBJ whole genome shotgun (WGS) entry which is preliminary data.</text>
</comment>
<evidence type="ECO:0000313" key="3">
    <source>
        <dbReference type="EMBL" id="MFD1834168.1"/>
    </source>
</evidence>
<sequence>MTGSQKDGHRADGSRAGTGPNEGGRTDGERAEAGREVGTSGREIPQRSAGPAHSRDGAAPTLPVAVVTAIDPVLRGGLVASLLLDVPGAVELRYTVDTEAGSLRRLIVSAAGVIEEQEVELDHPCVSCAMREDAVPALDRLAGDPRIQAVLLSPPLSAEPEIVVGTLLAHQRRWHLSGAAVVLAAASAREDLLGDETLAERGVTWALEDHRSVGEALAAQLEYSPLVVADLAPSAEAEAGLELVEHLRAADQLLATDPYAVDPALLLGGLLGHAAGLRRRDPRSVESHGGPTAHGTWTLDLSSERPFHPERLLEHIEALGGGALRSRGRFWVPDRPGTIARWDGAGGQVSVGAHADSGRDLPTTRLVVTGVVAADADRVHRAFVRSLVTPEEWARGLAPWMDREDLLAPWLGERGARV</sequence>
<dbReference type="PANTHER" id="PTHR43603">
    <property type="entry name" value="COBW DOMAIN-CONTAINING PROTEIN DDB_G0274527"/>
    <property type="match status" value="1"/>
</dbReference>
<evidence type="ECO:0000256" key="1">
    <source>
        <dbReference type="SAM" id="MobiDB-lite"/>
    </source>
</evidence>
<dbReference type="InterPro" id="IPR011629">
    <property type="entry name" value="CobW-like_C"/>
</dbReference>
<dbReference type="Pfam" id="PF07683">
    <property type="entry name" value="CobW_C"/>
    <property type="match status" value="1"/>
</dbReference>
<evidence type="ECO:0000259" key="2">
    <source>
        <dbReference type="SMART" id="SM00833"/>
    </source>
</evidence>